<evidence type="ECO:0000313" key="7">
    <source>
        <dbReference type="Proteomes" id="UP000565576"/>
    </source>
</evidence>
<dbReference type="SUPFAM" id="SSF46689">
    <property type="entry name" value="Homeodomain-like"/>
    <property type="match status" value="1"/>
</dbReference>
<feature type="DNA-binding region" description="H-T-H motif" evidence="4">
    <location>
        <begin position="25"/>
        <end position="44"/>
    </location>
</feature>
<evidence type="ECO:0000259" key="5">
    <source>
        <dbReference type="PROSITE" id="PS50977"/>
    </source>
</evidence>
<reference evidence="6 7" key="1">
    <citation type="submission" date="2020-08" db="EMBL/GenBank/DDBJ databases">
        <title>Genomic Encyclopedia of Type Strains, Phase IV (KMG-V): Genome sequencing to study the core and pangenomes of soil and plant-associated prokaryotes.</title>
        <authorList>
            <person name="Whitman W."/>
        </authorList>
    </citation>
    <scope>NUCLEOTIDE SEQUENCE [LARGE SCALE GENOMIC DNA]</scope>
    <source>
        <strain evidence="6 7">SEMIA 4060</strain>
    </source>
</reference>
<dbReference type="SUPFAM" id="SSF48498">
    <property type="entry name" value="Tetracyclin repressor-like, C-terminal domain"/>
    <property type="match status" value="1"/>
</dbReference>
<dbReference type="InterPro" id="IPR036271">
    <property type="entry name" value="Tet_transcr_reg_TetR-rel_C_sf"/>
</dbReference>
<dbReference type="PRINTS" id="PR00455">
    <property type="entry name" value="HTHTETR"/>
</dbReference>
<dbReference type="GO" id="GO:0003677">
    <property type="term" value="F:DNA binding"/>
    <property type="evidence" value="ECO:0007669"/>
    <property type="project" value="UniProtKB-UniRule"/>
</dbReference>
<keyword evidence="3" id="KW-0804">Transcription</keyword>
<evidence type="ECO:0000256" key="3">
    <source>
        <dbReference type="ARBA" id="ARBA00023163"/>
    </source>
</evidence>
<dbReference type="Proteomes" id="UP000565576">
    <property type="component" value="Unassembled WGS sequence"/>
</dbReference>
<dbReference type="EMBL" id="JACHBG010000005">
    <property type="protein sequence ID" value="MBB6485485.1"/>
    <property type="molecule type" value="Genomic_DNA"/>
</dbReference>
<dbReference type="PANTHER" id="PTHR47506:SF1">
    <property type="entry name" value="HTH-TYPE TRANSCRIPTIONAL REGULATOR YJDC"/>
    <property type="match status" value="1"/>
</dbReference>
<keyword evidence="2 4" id="KW-0238">DNA-binding</keyword>
<feature type="domain" description="HTH tetR-type" evidence="5">
    <location>
        <begin position="2"/>
        <end position="62"/>
    </location>
</feature>
<organism evidence="6 7">
    <name type="scientific">Rhizobium lusitanum</name>
    <dbReference type="NCBI Taxonomy" id="293958"/>
    <lineage>
        <taxon>Bacteria</taxon>
        <taxon>Pseudomonadati</taxon>
        <taxon>Pseudomonadota</taxon>
        <taxon>Alphaproteobacteria</taxon>
        <taxon>Hyphomicrobiales</taxon>
        <taxon>Rhizobiaceae</taxon>
        <taxon>Rhizobium/Agrobacterium group</taxon>
        <taxon>Rhizobium</taxon>
    </lineage>
</organism>
<dbReference type="AlphaFoldDB" id="A0A7X0MDY4"/>
<keyword evidence="1" id="KW-0805">Transcription regulation</keyword>
<evidence type="ECO:0000256" key="1">
    <source>
        <dbReference type="ARBA" id="ARBA00023015"/>
    </source>
</evidence>
<evidence type="ECO:0000256" key="2">
    <source>
        <dbReference type="ARBA" id="ARBA00023125"/>
    </source>
</evidence>
<accession>A0A7X0MDY4</accession>
<sequence>MTSTSEKILDTAQSLIVAGGYNGFSYADISAAIGIRKASIHHHFPTKAELVSVLVDRYRQQAEAGLNSLREQFSSPTEQLQSYVNFWQTCIRDASLPFCVCAMLACEMQMLPAEVASRVRAHFNGLAQWLTSVLETGTRASLFSLAKRPEEEAQILMASAHGAMLSARTLGDPELFTAIVSPQIARLLTPHS</sequence>
<proteinExistence type="predicted"/>
<dbReference type="Pfam" id="PF00440">
    <property type="entry name" value="TetR_N"/>
    <property type="match status" value="1"/>
</dbReference>
<dbReference type="PROSITE" id="PS50977">
    <property type="entry name" value="HTH_TETR_2"/>
    <property type="match status" value="1"/>
</dbReference>
<protein>
    <submittedName>
        <fullName evidence="6">TetR/AcrR family transcriptional repressor of nem operon</fullName>
    </submittedName>
</protein>
<evidence type="ECO:0000256" key="4">
    <source>
        <dbReference type="PROSITE-ProRule" id="PRU00335"/>
    </source>
</evidence>
<dbReference type="Pfam" id="PF16925">
    <property type="entry name" value="TetR_C_13"/>
    <property type="match status" value="1"/>
</dbReference>
<dbReference type="PANTHER" id="PTHR47506">
    <property type="entry name" value="TRANSCRIPTIONAL REGULATORY PROTEIN"/>
    <property type="match status" value="1"/>
</dbReference>
<name>A0A7X0MDY4_9HYPH</name>
<dbReference type="InterPro" id="IPR011075">
    <property type="entry name" value="TetR_C"/>
</dbReference>
<comment type="caution">
    <text evidence="6">The sequence shown here is derived from an EMBL/GenBank/DDBJ whole genome shotgun (WGS) entry which is preliminary data.</text>
</comment>
<dbReference type="Gene3D" id="1.10.357.10">
    <property type="entry name" value="Tetracycline Repressor, domain 2"/>
    <property type="match status" value="1"/>
</dbReference>
<evidence type="ECO:0000313" key="6">
    <source>
        <dbReference type="EMBL" id="MBB6485485.1"/>
    </source>
</evidence>
<dbReference type="InterPro" id="IPR009057">
    <property type="entry name" value="Homeodomain-like_sf"/>
</dbReference>
<dbReference type="InterPro" id="IPR001647">
    <property type="entry name" value="HTH_TetR"/>
</dbReference>
<gene>
    <name evidence="6" type="ORF">GGD46_002773</name>
</gene>